<feature type="domain" description="Ubiquitin-like" evidence="1">
    <location>
        <begin position="159"/>
        <end position="192"/>
    </location>
</feature>
<protein>
    <recommendedName>
        <fullName evidence="1">Ubiquitin-like domain-containing protein</fullName>
    </recommendedName>
</protein>
<sequence length="192" mass="21982">MNRQNLSFNGRQLNNGHKLEDYYIYHYSILDLERRQLGGLPLKLFVNMDEHNDMTKLNWADNGPRWRAAAPGLSIEGRCNNESCISNGKLVIYIAGYCDFDMLKSEAFCPMCIQSIIPVTPGFSQLLLRYFLQPQMDCGLCHQPLDPRDLNVIQTMCGQSVEKIHPDQQRLSFSGSQLEDEQTLEDYSIQNG</sequence>
<dbReference type="AlphaFoldDB" id="A0A5J4U074"/>
<evidence type="ECO:0000313" key="3">
    <source>
        <dbReference type="Proteomes" id="UP000324800"/>
    </source>
</evidence>
<dbReference type="PANTHER" id="PTHR10666">
    <property type="entry name" value="UBIQUITIN"/>
    <property type="match status" value="1"/>
</dbReference>
<dbReference type="PROSITE" id="PS50053">
    <property type="entry name" value="UBIQUITIN_2"/>
    <property type="match status" value="2"/>
</dbReference>
<dbReference type="InterPro" id="IPR050158">
    <property type="entry name" value="Ubiquitin_ubiquitin-like"/>
</dbReference>
<evidence type="ECO:0000259" key="1">
    <source>
        <dbReference type="PROSITE" id="PS50053"/>
    </source>
</evidence>
<proteinExistence type="predicted"/>
<feature type="non-terminal residue" evidence="2">
    <location>
        <position position="192"/>
    </location>
</feature>
<dbReference type="InterPro" id="IPR029071">
    <property type="entry name" value="Ubiquitin-like_domsf"/>
</dbReference>
<dbReference type="PRINTS" id="PR00348">
    <property type="entry name" value="UBIQUITIN"/>
</dbReference>
<reference evidence="2 3" key="1">
    <citation type="submission" date="2019-03" db="EMBL/GenBank/DDBJ databases">
        <title>Single cell metagenomics reveals metabolic interactions within the superorganism composed of flagellate Streblomastix strix and complex community of Bacteroidetes bacteria on its surface.</title>
        <authorList>
            <person name="Treitli S.C."/>
            <person name="Kolisko M."/>
            <person name="Husnik F."/>
            <person name="Keeling P."/>
            <person name="Hampl V."/>
        </authorList>
    </citation>
    <scope>NUCLEOTIDE SEQUENCE [LARGE SCALE GENOMIC DNA]</scope>
    <source>
        <strain evidence="2">ST1C</strain>
    </source>
</reference>
<organism evidence="2 3">
    <name type="scientific">Streblomastix strix</name>
    <dbReference type="NCBI Taxonomy" id="222440"/>
    <lineage>
        <taxon>Eukaryota</taxon>
        <taxon>Metamonada</taxon>
        <taxon>Preaxostyla</taxon>
        <taxon>Oxymonadida</taxon>
        <taxon>Streblomastigidae</taxon>
        <taxon>Streblomastix</taxon>
    </lineage>
</organism>
<accession>A0A5J4U074</accession>
<feature type="domain" description="Ubiquitin-like" evidence="1">
    <location>
        <begin position="1"/>
        <end position="39"/>
    </location>
</feature>
<dbReference type="SUPFAM" id="SSF54236">
    <property type="entry name" value="Ubiquitin-like"/>
    <property type="match status" value="2"/>
</dbReference>
<evidence type="ECO:0000313" key="2">
    <source>
        <dbReference type="EMBL" id="KAA6363673.1"/>
    </source>
</evidence>
<dbReference type="CDD" id="cd17039">
    <property type="entry name" value="Ubl_ubiquitin_like"/>
    <property type="match status" value="1"/>
</dbReference>
<dbReference type="Gene3D" id="3.10.20.90">
    <property type="entry name" value="Phosphatidylinositol 3-kinase Catalytic Subunit, Chain A, domain 1"/>
    <property type="match status" value="2"/>
</dbReference>
<name>A0A5J4U074_9EUKA</name>
<gene>
    <name evidence="2" type="ORF">EZS28_040800</name>
</gene>
<dbReference type="InterPro" id="IPR000626">
    <property type="entry name" value="Ubiquitin-like_dom"/>
</dbReference>
<dbReference type="Pfam" id="PF00240">
    <property type="entry name" value="ubiquitin"/>
    <property type="match status" value="1"/>
</dbReference>
<comment type="caution">
    <text evidence="2">The sequence shown here is derived from an EMBL/GenBank/DDBJ whole genome shotgun (WGS) entry which is preliminary data.</text>
</comment>
<dbReference type="OrthoDB" id="428577at2759"/>
<dbReference type="InterPro" id="IPR019956">
    <property type="entry name" value="Ubiquitin_dom"/>
</dbReference>
<dbReference type="Proteomes" id="UP000324800">
    <property type="component" value="Unassembled WGS sequence"/>
</dbReference>
<dbReference type="EMBL" id="SNRW01022612">
    <property type="protein sequence ID" value="KAA6363673.1"/>
    <property type="molecule type" value="Genomic_DNA"/>
</dbReference>